<reference evidence="3" key="1">
    <citation type="submission" date="2022-11" db="UniProtKB">
        <authorList>
            <consortium name="WormBaseParasite"/>
        </authorList>
    </citation>
    <scope>IDENTIFICATION</scope>
</reference>
<evidence type="ECO:0000313" key="2">
    <source>
        <dbReference type="Proteomes" id="UP000887540"/>
    </source>
</evidence>
<accession>A0A914DTI4</accession>
<feature type="compositionally biased region" description="Basic and acidic residues" evidence="1">
    <location>
        <begin position="105"/>
        <end position="117"/>
    </location>
</feature>
<feature type="compositionally biased region" description="Basic and acidic residues" evidence="1">
    <location>
        <begin position="232"/>
        <end position="249"/>
    </location>
</feature>
<evidence type="ECO:0000256" key="1">
    <source>
        <dbReference type="SAM" id="MobiDB-lite"/>
    </source>
</evidence>
<organism evidence="2 3">
    <name type="scientific">Acrobeloides nanus</name>
    <dbReference type="NCBI Taxonomy" id="290746"/>
    <lineage>
        <taxon>Eukaryota</taxon>
        <taxon>Metazoa</taxon>
        <taxon>Ecdysozoa</taxon>
        <taxon>Nematoda</taxon>
        <taxon>Chromadorea</taxon>
        <taxon>Rhabditida</taxon>
        <taxon>Tylenchina</taxon>
        <taxon>Cephalobomorpha</taxon>
        <taxon>Cephaloboidea</taxon>
        <taxon>Cephalobidae</taxon>
        <taxon>Acrobeloides</taxon>
    </lineage>
</organism>
<dbReference type="Proteomes" id="UP000887540">
    <property type="component" value="Unplaced"/>
</dbReference>
<feature type="compositionally biased region" description="Basic and acidic residues" evidence="1">
    <location>
        <begin position="164"/>
        <end position="187"/>
    </location>
</feature>
<feature type="compositionally biased region" description="Basic and acidic residues" evidence="1">
    <location>
        <begin position="64"/>
        <end position="74"/>
    </location>
</feature>
<feature type="region of interest" description="Disordered" evidence="1">
    <location>
        <begin position="51"/>
        <end position="264"/>
    </location>
</feature>
<sequence>MALEKRKSLDLVPRNRLPSVDSFSSIDHSISPTDPNSGNIIEYLERRRSMSSDKYPLSGLSAVKRSDRRADPRRQTQPVRFVTKEVPETSKAYMSSMPQVSPLEVEEKVEIKKKSEAGQKVPLESKQSEEEQSEEMPAPPPPLDLVKLAVSGNIKAIDESSPETSDKSPEELKVQSKYDIPKPEERPSTSTLSKPTEPPKEELLKQSPPKAELSEPQLPLEPPEAEPPLESLKTEPSKLEPHKPDETSRKPSTSRTEKGSPLMDLLSIYIPLYGG</sequence>
<feature type="region of interest" description="Disordered" evidence="1">
    <location>
        <begin position="16"/>
        <end position="38"/>
    </location>
</feature>
<protein>
    <submittedName>
        <fullName evidence="3">Uncharacterized protein</fullName>
    </submittedName>
</protein>
<evidence type="ECO:0000313" key="3">
    <source>
        <dbReference type="WBParaSite" id="ACRNAN_scaffold362.g32304.t1"/>
    </source>
</evidence>
<dbReference type="AlphaFoldDB" id="A0A914DTI4"/>
<feature type="compositionally biased region" description="Polar residues" evidence="1">
    <location>
        <begin position="21"/>
        <end position="38"/>
    </location>
</feature>
<dbReference type="WBParaSite" id="ACRNAN_scaffold362.g32304.t1">
    <property type="protein sequence ID" value="ACRNAN_scaffold362.g32304.t1"/>
    <property type="gene ID" value="ACRNAN_scaffold362.g32304"/>
</dbReference>
<proteinExistence type="predicted"/>
<name>A0A914DTI4_9BILA</name>
<keyword evidence="2" id="KW-1185">Reference proteome</keyword>